<protein>
    <submittedName>
        <fullName evidence="1">Uncharacterized protein</fullName>
    </submittedName>
</protein>
<sequence>MWPKYFNFTLLKSMDEDLAESADDGDFPRDPWLWPMTGEVHWQGIYEREREERYRAKMDKKRKIKEKLNDRMKHGYKQKSLGG</sequence>
<dbReference type="EMBL" id="CM042882">
    <property type="protein sequence ID" value="KAI4382678.1"/>
    <property type="molecule type" value="Genomic_DNA"/>
</dbReference>
<accession>A0ACB9RUH4</accession>
<reference evidence="2" key="1">
    <citation type="journal article" date="2023" name="Front. Plant Sci.">
        <title>Chromosomal-level genome assembly of Melastoma candidum provides insights into trichome evolution.</title>
        <authorList>
            <person name="Zhong Y."/>
            <person name="Wu W."/>
            <person name="Sun C."/>
            <person name="Zou P."/>
            <person name="Liu Y."/>
            <person name="Dai S."/>
            <person name="Zhou R."/>
        </authorList>
    </citation>
    <scope>NUCLEOTIDE SEQUENCE [LARGE SCALE GENOMIC DNA]</scope>
</reference>
<keyword evidence="2" id="KW-1185">Reference proteome</keyword>
<gene>
    <name evidence="1" type="ORF">MLD38_008613</name>
</gene>
<evidence type="ECO:0000313" key="1">
    <source>
        <dbReference type="EMBL" id="KAI4382678.1"/>
    </source>
</evidence>
<organism evidence="1 2">
    <name type="scientific">Melastoma candidum</name>
    <dbReference type="NCBI Taxonomy" id="119954"/>
    <lineage>
        <taxon>Eukaryota</taxon>
        <taxon>Viridiplantae</taxon>
        <taxon>Streptophyta</taxon>
        <taxon>Embryophyta</taxon>
        <taxon>Tracheophyta</taxon>
        <taxon>Spermatophyta</taxon>
        <taxon>Magnoliopsida</taxon>
        <taxon>eudicotyledons</taxon>
        <taxon>Gunneridae</taxon>
        <taxon>Pentapetalae</taxon>
        <taxon>rosids</taxon>
        <taxon>malvids</taxon>
        <taxon>Myrtales</taxon>
        <taxon>Melastomataceae</taxon>
        <taxon>Melastomatoideae</taxon>
        <taxon>Melastomateae</taxon>
        <taxon>Melastoma</taxon>
    </lineage>
</organism>
<evidence type="ECO:0000313" key="2">
    <source>
        <dbReference type="Proteomes" id="UP001057402"/>
    </source>
</evidence>
<comment type="caution">
    <text evidence="1">The sequence shown here is derived from an EMBL/GenBank/DDBJ whole genome shotgun (WGS) entry which is preliminary data.</text>
</comment>
<proteinExistence type="predicted"/>
<name>A0ACB9RUH4_9MYRT</name>
<dbReference type="Proteomes" id="UP001057402">
    <property type="component" value="Chromosome 3"/>
</dbReference>